<dbReference type="Pfam" id="PF01436">
    <property type="entry name" value="NHL"/>
    <property type="match status" value="1"/>
</dbReference>
<dbReference type="Gene3D" id="2.120.10.30">
    <property type="entry name" value="TolB, C-terminal domain"/>
    <property type="match status" value="2"/>
</dbReference>
<evidence type="ECO:0000256" key="1">
    <source>
        <dbReference type="ARBA" id="ARBA00022737"/>
    </source>
</evidence>
<dbReference type="InterPro" id="IPR050952">
    <property type="entry name" value="TRIM-NHL_E3_ligases"/>
</dbReference>
<protein>
    <recommendedName>
        <fullName evidence="4">Peptidylamidoglycolate lyase</fullName>
    </recommendedName>
</protein>
<dbReference type="PROSITE" id="PS51125">
    <property type="entry name" value="NHL"/>
    <property type="match status" value="1"/>
</dbReference>
<feature type="region of interest" description="Disordered" evidence="2">
    <location>
        <begin position="10"/>
        <end position="35"/>
    </location>
</feature>
<dbReference type="InterPro" id="IPR001258">
    <property type="entry name" value="NHL_repeat"/>
</dbReference>
<dbReference type="PANTHER" id="PTHR24104:SF25">
    <property type="entry name" value="PROTEIN LIN-41"/>
    <property type="match status" value="1"/>
</dbReference>
<proteinExistence type="predicted"/>
<gene>
    <name evidence="3" type="ORF">METZ01_LOCUS45570</name>
</gene>
<evidence type="ECO:0008006" key="4">
    <source>
        <dbReference type="Google" id="ProtNLM"/>
    </source>
</evidence>
<feature type="compositionally biased region" description="Polar residues" evidence="2">
    <location>
        <begin position="10"/>
        <end position="28"/>
    </location>
</feature>
<dbReference type="SUPFAM" id="SSF101898">
    <property type="entry name" value="NHL repeat"/>
    <property type="match status" value="1"/>
</dbReference>
<name>A0A381RLJ1_9ZZZZ</name>
<organism evidence="3">
    <name type="scientific">marine metagenome</name>
    <dbReference type="NCBI Taxonomy" id="408172"/>
    <lineage>
        <taxon>unclassified sequences</taxon>
        <taxon>metagenomes</taxon>
        <taxon>ecological metagenomes</taxon>
    </lineage>
</organism>
<evidence type="ECO:0000256" key="2">
    <source>
        <dbReference type="SAM" id="MobiDB-lite"/>
    </source>
</evidence>
<accession>A0A381RLJ1</accession>
<dbReference type="AlphaFoldDB" id="A0A381RLJ1"/>
<evidence type="ECO:0000313" key="3">
    <source>
        <dbReference type="EMBL" id="SUZ92716.1"/>
    </source>
</evidence>
<dbReference type="EMBL" id="UINC01002083">
    <property type="protein sequence ID" value="SUZ92716.1"/>
    <property type="molecule type" value="Genomic_DNA"/>
</dbReference>
<reference evidence="3" key="1">
    <citation type="submission" date="2018-05" db="EMBL/GenBank/DDBJ databases">
        <authorList>
            <person name="Lanie J.A."/>
            <person name="Ng W.-L."/>
            <person name="Kazmierczak K.M."/>
            <person name="Andrzejewski T.M."/>
            <person name="Davidsen T.M."/>
            <person name="Wayne K.J."/>
            <person name="Tettelin H."/>
            <person name="Glass J.I."/>
            <person name="Rusch D."/>
            <person name="Podicherti R."/>
            <person name="Tsui H.-C.T."/>
            <person name="Winkler M.E."/>
        </authorList>
    </citation>
    <scope>NUCLEOTIDE SEQUENCE</scope>
</reference>
<dbReference type="PANTHER" id="PTHR24104">
    <property type="entry name" value="E3 UBIQUITIN-PROTEIN LIGASE NHLRC1-RELATED"/>
    <property type="match status" value="1"/>
</dbReference>
<dbReference type="GO" id="GO:0008270">
    <property type="term" value="F:zinc ion binding"/>
    <property type="evidence" value="ECO:0007669"/>
    <property type="project" value="UniProtKB-KW"/>
</dbReference>
<keyword evidence="1" id="KW-0677">Repeat</keyword>
<dbReference type="InterPro" id="IPR011042">
    <property type="entry name" value="6-blade_b-propeller_TolB-like"/>
</dbReference>
<sequence length="408" mass="45762">MPIVMALMLTSSCSPTEDSEAEQTQSEGMTRWSHQDWPTGHYQVVEDWPKPLPDDRHSHDGWTWGSMGGVYAETPDRIWVAMRGELPLPEGAAPWTPYGGTNLVGNATGNTDGLSATCRETRNRRGWERRFEHSIFIVDGEGNLVDDWPHVDSLFAQLPCGRGPHQIKMSPYDPDKHIWIIDDQLHVIYRFTYEGELVHTLGELGVLGRGPNNFNRPTDIAWLPDGTYFISDGYSGTRVAKYDSDDNFLMDWGSAPADPQNPGPSEFRTPHSIAISADRRVFVVDRGHARMQVFDENGNFLDMWPLTSPHWPDNQGTLMVNHLITTDQYIWVGDAPTNRLMKFDLEGNHLYSWGASGLQPGRLACSHGITTDQEGNLFIADCFAGRVQKFEPVAGADPDKLVGQILRE</sequence>